<dbReference type="GO" id="GO:0004674">
    <property type="term" value="F:protein serine/threonine kinase activity"/>
    <property type="evidence" value="ECO:0007669"/>
    <property type="project" value="UniProtKB-KW"/>
</dbReference>
<dbReference type="OrthoDB" id="193931at2759"/>
<keyword evidence="8 13" id="KW-0067">ATP-binding</keyword>
<dbReference type="Gramene" id="TraesPARA_EIv1.0_1101310.5">
    <property type="protein sequence ID" value="TraesPARA_EIv1.0_1101310.5.CDS"/>
    <property type="gene ID" value="TraesPARA_EIv1.0_1101310"/>
</dbReference>
<dbReference type="PANTHER" id="PTHR43895:SF114">
    <property type="entry name" value="NON-SPECIFIC SERINE_THREONINE PROTEIN KINASE"/>
    <property type="match status" value="1"/>
</dbReference>
<dbReference type="Gene3D" id="1.10.510.10">
    <property type="entry name" value="Transferase(Phosphotransferase) domain 1"/>
    <property type="match status" value="2"/>
</dbReference>
<dbReference type="Proteomes" id="UP000019116">
    <property type="component" value="Chromosome 3D"/>
</dbReference>
<dbReference type="Gramene" id="TraesCS3D02G203000.3">
    <property type="protein sequence ID" value="TraesCS3D02G203000.3"/>
    <property type="gene ID" value="TraesCS3D02G203000"/>
</dbReference>
<dbReference type="GO" id="GO:0005524">
    <property type="term" value="F:ATP binding"/>
    <property type="evidence" value="ECO:0007669"/>
    <property type="project" value="UniProtKB-UniRule"/>
</dbReference>
<evidence type="ECO:0000256" key="3">
    <source>
        <dbReference type="ARBA" id="ARBA00012513"/>
    </source>
</evidence>
<proteinExistence type="inferred from homology"/>
<comment type="function">
    <text evidence="12">CIPK serine-threonine protein kinases interact with CBL proteins. Binding of a CBL protein to the regulatory NAF domain of CIPK protein lead to the activation of the kinase in a calcium-dependent manner.</text>
</comment>
<evidence type="ECO:0000256" key="13">
    <source>
        <dbReference type="PROSITE-ProRule" id="PRU10141"/>
    </source>
</evidence>
<dbReference type="FunFam" id="3.30.200.20:FF:000096">
    <property type="entry name" value="Non-specific serine/threonine protein kinase"/>
    <property type="match status" value="1"/>
</dbReference>
<comment type="cofactor">
    <cofactor evidence="1">
        <name>Mn(2+)</name>
        <dbReference type="ChEBI" id="CHEBI:29035"/>
    </cofactor>
</comment>
<dbReference type="InterPro" id="IPR000719">
    <property type="entry name" value="Prot_kinase_dom"/>
</dbReference>
<dbReference type="FunFam" id="1.10.510.10:FF:000571">
    <property type="entry name" value="Maternal embryonic leucine zipper kinase"/>
    <property type="match status" value="1"/>
</dbReference>
<dbReference type="PROSITE" id="PS50816">
    <property type="entry name" value="NAF"/>
    <property type="match status" value="1"/>
</dbReference>
<comment type="catalytic activity">
    <reaction evidence="11">
        <text>L-seryl-[protein] + ATP = O-phospho-L-seryl-[protein] + ADP + H(+)</text>
        <dbReference type="Rhea" id="RHEA:17989"/>
        <dbReference type="Rhea" id="RHEA-COMP:9863"/>
        <dbReference type="Rhea" id="RHEA-COMP:11604"/>
        <dbReference type="ChEBI" id="CHEBI:15378"/>
        <dbReference type="ChEBI" id="CHEBI:29999"/>
        <dbReference type="ChEBI" id="CHEBI:30616"/>
        <dbReference type="ChEBI" id="CHEBI:83421"/>
        <dbReference type="ChEBI" id="CHEBI:456216"/>
        <dbReference type="EC" id="2.7.11.1"/>
    </reaction>
</comment>
<dbReference type="Gramene" id="TraesCS3D03G0470300.3">
    <property type="protein sequence ID" value="TraesCS3D03G0470300.3.CDS"/>
    <property type="gene ID" value="TraesCS3D03G0470300"/>
</dbReference>
<evidence type="ECO:0000256" key="6">
    <source>
        <dbReference type="ARBA" id="ARBA00022741"/>
    </source>
</evidence>
<feature type="domain" description="NAF" evidence="16">
    <location>
        <begin position="266"/>
        <end position="290"/>
    </location>
</feature>
<keyword evidence="5" id="KW-0808">Transferase</keyword>
<reference evidence="17" key="2">
    <citation type="submission" date="2018-10" db="UniProtKB">
        <authorList>
            <consortium name="EnsemblPlants"/>
        </authorList>
    </citation>
    <scope>IDENTIFICATION</scope>
</reference>
<feature type="binding site" evidence="13">
    <location>
        <position position="54"/>
    </location>
    <ligand>
        <name>ATP</name>
        <dbReference type="ChEBI" id="CHEBI:30616"/>
    </ligand>
</feature>
<dbReference type="Pfam" id="PF03822">
    <property type="entry name" value="NAF"/>
    <property type="match status" value="1"/>
</dbReference>
<dbReference type="SMR" id="A0A3B6GS63"/>
<comment type="catalytic activity">
    <reaction evidence="10">
        <text>L-threonyl-[protein] + ATP = O-phospho-L-threonyl-[protein] + ADP + H(+)</text>
        <dbReference type="Rhea" id="RHEA:46608"/>
        <dbReference type="Rhea" id="RHEA-COMP:11060"/>
        <dbReference type="Rhea" id="RHEA-COMP:11605"/>
        <dbReference type="ChEBI" id="CHEBI:15378"/>
        <dbReference type="ChEBI" id="CHEBI:30013"/>
        <dbReference type="ChEBI" id="CHEBI:30616"/>
        <dbReference type="ChEBI" id="CHEBI:61977"/>
        <dbReference type="ChEBI" id="CHEBI:456216"/>
        <dbReference type="EC" id="2.7.11.1"/>
    </reaction>
</comment>
<keyword evidence="18" id="KW-1185">Reference proteome</keyword>
<dbReference type="InterPro" id="IPR018451">
    <property type="entry name" value="NAF/FISL_domain"/>
</dbReference>
<evidence type="ECO:0000256" key="2">
    <source>
        <dbReference type="ARBA" id="ARBA00006234"/>
    </source>
</evidence>
<sequence length="407" mass="46030">MIGGGGGGALRRVGKYEVGRTIGEGTFAKVKFAQNTETGESVAMKVLDRSSILKHKMVDQIKREISIMKLVRHPNVVRLHEVLASRKKIFIILEFITGGELFDKIIRHGRLSEADARKYFQQLIDGVDFCHSKGVYHRDLKPENLLLDSQGNLKISDFGLSAWPAQGAALLRTTCGTPNYVAPEIESAEYSFPAVFPSGAKSLIRRILDPSPDTRIRIEEIRKDEWFKKNYEPVRELENEEVNLDDVNAAFDDPEEDNQHTFDDEAGPLTLNAFDLIILSQGLNLSALFDRRQDYGKLQNRFLSRKPANVILSSMEVVAQSMGFKTHIRNYKMRVEGPNANKTSHLTIMLQIFEVAPSIFMVELERSAGDTSEYNKFVNNYCSKLDDIIWKVSAEKGKSRTSRLSKR</sequence>
<gene>
    <name evidence="17" type="primary">LOC123078330</name>
</gene>
<evidence type="ECO:0000256" key="8">
    <source>
        <dbReference type="ARBA" id="ARBA00022840"/>
    </source>
</evidence>
<dbReference type="RefSeq" id="XP_044356732.1">
    <property type="nucleotide sequence ID" value="XM_044500797.1"/>
</dbReference>
<dbReference type="PANTHER" id="PTHR43895">
    <property type="entry name" value="CALCIUM/CALMODULIN-DEPENDENT PROTEIN KINASE KINASE-RELATED"/>
    <property type="match status" value="1"/>
</dbReference>
<evidence type="ECO:0000256" key="12">
    <source>
        <dbReference type="ARBA" id="ARBA00058225"/>
    </source>
</evidence>
<evidence type="ECO:0000256" key="11">
    <source>
        <dbReference type="ARBA" id="ARBA00048679"/>
    </source>
</evidence>
<evidence type="ECO:0000256" key="14">
    <source>
        <dbReference type="RuleBase" id="RU000304"/>
    </source>
</evidence>
<evidence type="ECO:0000313" key="17">
    <source>
        <dbReference type="EnsemblPlants" id="TraesCS3D02G203000.3"/>
    </source>
</evidence>
<accession>A0A3B6GS63</accession>
<evidence type="ECO:0000313" key="18">
    <source>
        <dbReference type="Proteomes" id="UP000019116"/>
    </source>
</evidence>
<evidence type="ECO:0000256" key="4">
    <source>
        <dbReference type="ARBA" id="ARBA00022527"/>
    </source>
</evidence>
<evidence type="ECO:0000256" key="9">
    <source>
        <dbReference type="ARBA" id="ARBA00023211"/>
    </source>
</evidence>
<evidence type="ECO:0000256" key="7">
    <source>
        <dbReference type="ARBA" id="ARBA00022777"/>
    </source>
</evidence>
<dbReference type="GO" id="GO:0106310">
    <property type="term" value="F:protein serine kinase activity"/>
    <property type="evidence" value="ECO:0007669"/>
    <property type="project" value="RHEA"/>
</dbReference>
<dbReference type="InterPro" id="IPR017441">
    <property type="entry name" value="Protein_kinase_ATP_BS"/>
</dbReference>
<evidence type="ECO:0000256" key="1">
    <source>
        <dbReference type="ARBA" id="ARBA00001936"/>
    </source>
</evidence>
<dbReference type="SMART" id="SM00220">
    <property type="entry name" value="S_TKc"/>
    <property type="match status" value="1"/>
</dbReference>
<dbReference type="AlphaFoldDB" id="A0A3B6GS63"/>
<evidence type="ECO:0000259" key="15">
    <source>
        <dbReference type="PROSITE" id="PS50011"/>
    </source>
</evidence>
<dbReference type="FunFam" id="3.30.310.80:FF:000002">
    <property type="entry name" value="Non-specific serine/threonine protein kinase"/>
    <property type="match status" value="1"/>
</dbReference>
<dbReference type="Gramene" id="TraesPARA_EIv1.0_1101310.3">
    <property type="protein sequence ID" value="TraesPARA_EIv1.0_1101310.3.CDS"/>
    <property type="gene ID" value="TraesPARA_EIv1.0_1101310"/>
</dbReference>
<feature type="domain" description="Protein kinase" evidence="15">
    <location>
        <begin position="16"/>
        <end position="324"/>
    </location>
</feature>
<keyword evidence="4 14" id="KW-0723">Serine/threonine-protein kinase</keyword>
<comment type="similarity">
    <text evidence="2">Belongs to the protein kinase superfamily. CAMK Ser/Thr protein kinase family. SNF1 subfamily.</text>
</comment>
<dbReference type="PROSITE" id="PS00107">
    <property type="entry name" value="PROTEIN_KINASE_ATP"/>
    <property type="match status" value="1"/>
</dbReference>
<dbReference type="PROSITE" id="PS00108">
    <property type="entry name" value="PROTEIN_KINASE_ST"/>
    <property type="match status" value="1"/>
</dbReference>
<evidence type="ECO:0000256" key="5">
    <source>
        <dbReference type="ARBA" id="ARBA00022679"/>
    </source>
</evidence>
<dbReference type="CDD" id="cd12195">
    <property type="entry name" value="CIPK_C"/>
    <property type="match status" value="1"/>
</dbReference>
<dbReference type="EnsemblPlants" id="TraesCS3D02G203000.3">
    <property type="protein sequence ID" value="TraesCS3D02G203000.3"/>
    <property type="gene ID" value="TraesCS3D02G203000"/>
</dbReference>
<keyword evidence="7" id="KW-0418">Kinase</keyword>
<protein>
    <recommendedName>
        <fullName evidence="3">non-specific serine/threonine protein kinase</fullName>
        <ecNumber evidence="3">2.7.11.1</ecNumber>
    </recommendedName>
</protein>
<dbReference type="EC" id="2.7.11.1" evidence="3"/>
<dbReference type="PROSITE" id="PS50011">
    <property type="entry name" value="PROTEIN_KINASE_DOM"/>
    <property type="match status" value="1"/>
</dbReference>
<name>A0A3B6GS63_WHEAT</name>
<dbReference type="InterPro" id="IPR004041">
    <property type="entry name" value="NAF_dom"/>
</dbReference>
<dbReference type="GeneID" id="123078330"/>
<organism evidence="17">
    <name type="scientific">Triticum aestivum</name>
    <name type="common">Wheat</name>
    <dbReference type="NCBI Taxonomy" id="4565"/>
    <lineage>
        <taxon>Eukaryota</taxon>
        <taxon>Viridiplantae</taxon>
        <taxon>Streptophyta</taxon>
        <taxon>Embryophyta</taxon>
        <taxon>Tracheophyta</taxon>
        <taxon>Spermatophyta</taxon>
        <taxon>Magnoliopsida</taxon>
        <taxon>Liliopsida</taxon>
        <taxon>Poales</taxon>
        <taxon>Poaceae</taxon>
        <taxon>BOP clade</taxon>
        <taxon>Pooideae</taxon>
        <taxon>Triticodae</taxon>
        <taxon>Triticeae</taxon>
        <taxon>Triticinae</taxon>
        <taxon>Triticum</taxon>
    </lineage>
</organism>
<keyword evidence="9" id="KW-0464">Manganese</keyword>
<dbReference type="InterPro" id="IPR008271">
    <property type="entry name" value="Ser/Thr_kinase_AS"/>
</dbReference>
<dbReference type="InterPro" id="IPR011009">
    <property type="entry name" value="Kinase-like_dom_sf"/>
</dbReference>
<reference evidence="17" key="1">
    <citation type="submission" date="2018-08" db="EMBL/GenBank/DDBJ databases">
        <authorList>
            <person name="Rossello M."/>
        </authorList>
    </citation>
    <scope>NUCLEOTIDE SEQUENCE [LARGE SCALE GENOMIC DNA]</scope>
    <source>
        <strain evidence="17">cv. Chinese Spring</strain>
    </source>
</reference>
<evidence type="ECO:0000256" key="10">
    <source>
        <dbReference type="ARBA" id="ARBA00047899"/>
    </source>
</evidence>
<dbReference type="Pfam" id="PF00069">
    <property type="entry name" value="Pkinase"/>
    <property type="match status" value="1"/>
</dbReference>
<evidence type="ECO:0000259" key="16">
    <source>
        <dbReference type="PROSITE" id="PS50816"/>
    </source>
</evidence>
<dbReference type="SUPFAM" id="SSF56112">
    <property type="entry name" value="Protein kinase-like (PK-like)"/>
    <property type="match status" value="1"/>
</dbReference>
<dbReference type="GO" id="GO:0007165">
    <property type="term" value="P:signal transduction"/>
    <property type="evidence" value="ECO:0007669"/>
    <property type="project" value="InterPro"/>
</dbReference>
<dbReference type="Gene3D" id="3.30.310.80">
    <property type="entry name" value="Kinase associated domain 1, KA1"/>
    <property type="match status" value="1"/>
</dbReference>
<keyword evidence="6 13" id="KW-0547">Nucleotide-binding</keyword>